<keyword evidence="2" id="KW-0677">Repeat</keyword>
<dbReference type="Pfam" id="PF01839">
    <property type="entry name" value="FG-GAP"/>
    <property type="match status" value="1"/>
</dbReference>
<dbReference type="InterPro" id="IPR028994">
    <property type="entry name" value="Integrin_alpha_N"/>
</dbReference>
<dbReference type="PANTHER" id="PTHR16026:SF0">
    <property type="entry name" value="CARTILAGE ACIDIC PROTEIN 1"/>
    <property type="match status" value="1"/>
</dbReference>
<dbReference type="PROSITE" id="PS51470">
    <property type="entry name" value="FG_GAP"/>
    <property type="match status" value="1"/>
</dbReference>
<keyword evidence="1" id="KW-0732">Signal</keyword>
<organism evidence="5 6">
    <name type="scientific">Flavilitoribacter nigricans (strain ATCC 23147 / DSM 23189 / NBRC 102662 / NCIMB 1420 / SS-2)</name>
    <name type="common">Lewinella nigricans</name>
    <dbReference type="NCBI Taxonomy" id="1122177"/>
    <lineage>
        <taxon>Bacteria</taxon>
        <taxon>Pseudomonadati</taxon>
        <taxon>Bacteroidota</taxon>
        <taxon>Saprospiria</taxon>
        <taxon>Saprospirales</taxon>
        <taxon>Lewinellaceae</taxon>
        <taxon>Flavilitoribacter</taxon>
    </lineage>
</organism>
<dbReference type="InterPro" id="IPR013519">
    <property type="entry name" value="Int_alpha_beta-p"/>
</dbReference>
<dbReference type="Gene3D" id="2.130.10.130">
    <property type="entry name" value="Integrin alpha, N-terminal"/>
    <property type="match status" value="3"/>
</dbReference>
<proteinExistence type="predicted"/>
<evidence type="ECO:0000256" key="3">
    <source>
        <dbReference type="ARBA" id="ARBA00023180"/>
    </source>
</evidence>
<dbReference type="Pfam" id="PF13517">
    <property type="entry name" value="FG-GAP_3"/>
    <property type="match status" value="4"/>
</dbReference>
<gene>
    <name evidence="5" type="ORF">CRP01_06225</name>
</gene>
<reference evidence="5 6" key="1">
    <citation type="submission" date="2017-10" db="EMBL/GenBank/DDBJ databases">
        <title>The draft genome sequence of Lewinella nigricans NBRC 102662.</title>
        <authorList>
            <person name="Wang K."/>
        </authorList>
    </citation>
    <scope>NUCLEOTIDE SEQUENCE [LARGE SCALE GENOMIC DNA]</scope>
    <source>
        <strain evidence="5 6">NBRC 102662</strain>
    </source>
</reference>
<dbReference type="Proteomes" id="UP000223913">
    <property type="component" value="Unassembled WGS sequence"/>
</dbReference>
<dbReference type="Pfam" id="PF07593">
    <property type="entry name" value="UnbV_ASPIC"/>
    <property type="match status" value="1"/>
</dbReference>
<evidence type="ECO:0000259" key="4">
    <source>
        <dbReference type="Pfam" id="PF07593"/>
    </source>
</evidence>
<dbReference type="InterPro" id="IPR013517">
    <property type="entry name" value="FG-GAP"/>
</dbReference>
<dbReference type="PANTHER" id="PTHR16026">
    <property type="entry name" value="CARTILAGE ACIDIC PROTEIN 1"/>
    <property type="match status" value="1"/>
</dbReference>
<keyword evidence="6" id="KW-1185">Reference proteome</keyword>
<dbReference type="AlphaFoldDB" id="A0A2D0NIW3"/>
<dbReference type="InterPro" id="IPR027039">
    <property type="entry name" value="Crtac1"/>
</dbReference>
<sequence length="1156" mass="128087">MGFSLKTYSENSAGGAAILAGSRRVFRIGFTKMIVMYKLFLSLILAGLLCSCQRNANNTQTASGPLFSLLGPETTGIQFRNDLPESLYMNGLFYEYYYNGAGLAVGDFNNDELPDIYFVSNLGNNEMYLNRGDLQFELAGEATGVAGRAGFPTGVTTVDINHDGWLDIYVCASGKFRDPDKRRNELFVNQGPGPDGQPQFREMGAEYGLDLEDLSTQAAFFDYDRDGDLDLFLINHDVDIYGDEQLEEYQHTPSVLSGERLYRNDDGRFVNVSAAAGIRDNRLSYGLGLAIGDVNNDGWPDVYVGHDFSGEDHLYINRGDGTFSERIKESMRHISNFSMGNDLADFNNDGWLDIMAVDMVSEDNYGIKTSMSGMNPDKFFHHVDLGLHHQYMFNTLQLNNGASGAEQTPYFSEMAHLAGVSNTDWSWAPLFFDMDLDGDKDLFVGNGIKRDFRNNDFVRYHKALRAELAEKGSIDEEAYIKEVMAKMPERKKVNYFFLNNDDLTFTKISIDTLPGSSNGATYADLDNDGDLDMITNNMDDLAFVYRNNSTEQGRGNYLKIRLEGPAANPLGIGTRVQIVDQLRTQTLEHQLTRGFQSAVAPGLHFGLGPVDRIDLLTVTWPDGKRQELTDLPVNQTLNLRYEDATAEGTKSGPAAPLFDLVSTPGKAPVYQHRENEFDDFARESLLPHRMSRFGPALTVGDINGDGLDDVFVGGAAGFAGKLWLQDPTGAFASVQEELWMGESAFEDVSALFFDADQDQDLDLYVVSGGNEMKEGHPYYLDRFYENVDGSFRRLPTVLRGKPFSGSCVAASDYDGDGDLDLFVGGRQKAGKYPYPVSSRILENRSQSGQIVFEAVAADLAPGLTELGMVTDAEWADLDGDQRDELILAGEWMPLTVLQWTGERFENRTEDLGLSEQTGWWFSVQTADMDGDGDLDILAGNLGLNYKYKASPEEPFEVYANDFDASGSIDIVLGYYNQGGLYPLRGRQCSSNQMPFIKKKFPTYDAFGKAELKEVYEPEKLAESVHYQARNFGTTYFEQTADGTFKPHILPSYAQLSSTNAVLIHDFNRDEHPDLLLAGNLYSSEVETSRNDAGYGVFLAGDGTGKFSAQMPYENGLYLQGDVKAAAKIRLAGGDLGLLFATNNGPLQLVRVREPAL</sequence>
<protein>
    <recommendedName>
        <fullName evidence="4">ASPIC/UnbV domain-containing protein</fullName>
    </recommendedName>
</protein>
<dbReference type="SUPFAM" id="SSF69318">
    <property type="entry name" value="Integrin alpha N-terminal domain"/>
    <property type="match status" value="3"/>
</dbReference>
<evidence type="ECO:0000256" key="1">
    <source>
        <dbReference type="ARBA" id="ARBA00022729"/>
    </source>
</evidence>
<accession>A0A2D0NIW3</accession>
<comment type="caution">
    <text evidence="5">The sequence shown here is derived from an EMBL/GenBank/DDBJ whole genome shotgun (WGS) entry which is preliminary data.</text>
</comment>
<evidence type="ECO:0000256" key="2">
    <source>
        <dbReference type="ARBA" id="ARBA00022737"/>
    </source>
</evidence>
<dbReference type="EMBL" id="PDUD01000009">
    <property type="protein sequence ID" value="PHN07693.1"/>
    <property type="molecule type" value="Genomic_DNA"/>
</dbReference>
<dbReference type="InterPro" id="IPR011519">
    <property type="entry name" value="UnbV_ASPIC"/>
</dbReference>
<feature type="domain" description="ASPIC/UnbV" evidence="4">
    <location>
        <begin position="571"/>
        <end position="637"/>
    </location>
</feature>
<dbReference type="OrthoDB" id="9816120at2"/>
<name>A0A2D0NIW3_FLAN2</name>
<evidence type="ECO:0000313" key="6">
    <source>
        <dbReference type="Proteomes" id="UP000223913"/>
    </source>
</evidence>
<keyword evidence="3" id="KW-0325">Glycoprotein</keyword>
<dbReference type="SMART" id="SM00191">
    <property type="entry name" value="Int_alpha"/>
    <property type="match status" value="3"/>
</dbReference>
<evidence type="ECO:0000313" key="5">
    <source>
        <dbReference type="EMBL" id="PHN07693.1"/>
    </source>
</evidence>